<organism evidence="2 3">
    <name type="scientific">Puniceispirillum marinum (strain IMCC1322)</name>
    <dbReference type="NCBI Taxonomy" id="488538"/>
    <lineage>
        <taxon>Bacteria</taxon>
        <taxon>Pseudomonadati</taxon>
        <taxon>Pseudomonadota</taxon>
        <taxon>Alphaproteobacteria</taxon>
        <taxon>Candidatus Puniceispirillales</taxon>
        <taxon>Candidatus Puniceispirillaceae</taxon>
        <taxon>Candidatus Puniceispirillum</taxon>
    </lineage>
</organism>
<gene>
    <name evidence="2" type="ordered locus">SAR116_2184</name>
</gene>
<keyword evidence="3" id="KW-1185">Reference proteome</keyword>
<feature type="transmembrane region" description="Helical" evidence="1">
    <location>
        <begin position="6"/>
        <end position="24"/>
    </location>
</feature>
<name>D5BNZ3_PUNMI</name>
<evidence type="ECO:0000313" key="2">
    <source>
        <dbReference type="EMBL" id="ADE40427.1"/>
    </source>
</evidence>
<dbReference type="KEGG" id="apb:SAR116_2184"/>
<sequence>MRRYLIILSALGAAIIVMSLVKAWQRRRAIKAGLDPSDIKISTSYIIGGLAGLLVFLIGVMALEGGAGAPGTSYKPATIKDGMISSGGFKDNDN</sequence>
<protein>
    <submittedName>
        <fullName evidence="2">Uncharacterized protein</fullName>
    </submittedName>
</protein>
<dbReference type="RefSeq" id="WP_013047054.1">
    <property type="nucleotide sequence ID" value="NC_014010.1"/>
</dbReference>
<keyword evidence="1" id="KW-1133">Transmembrane helix</keyword>
<dbReference type="AlphaFoldDB" id="D5BNZ3"/>
<proteinExistence type="predicted"/>
<dbReference type="EMBL" id="CP001751">
    <property type="protein sequence ID" value="ADE40427.1"/>
    <property type="molecule type" value="Genomic_DNA"/>
</dbReference>
<dbReference type="HOGENOM" id="CLU_2384040_0_0_5"/>
<dbReference type="Proteomes" id="UP000007460">
    <property type="component" value="Chromosome"/>
</dbReference>
<evidence type="ECO:0000256" key="1">
    <source>
        <dbReference type="SAM" id="Phobius"/>
    </source>
</evidence>
<keyword evidence="1" id="KW-0812">Transmembrane</keyword>
<reference evidence="2 3" key="1">
    <citation type="journal article" date="2010" name="J. Bacteriol.">
        <title>Complete genome sequence of "Candidatus Puniceispirillum marinum" IMCC1322, a representative of the SAR116 clade in the Alphaproteobacteria.</title>
        <authorList>
            <person name="Oh H.M."/>
            <person name="Kwon K.K."/>
            <person name="Kang I."/>
            <person name="Kang S.G."/>
            <person name="Lee J.H."/>
            <person name="Kim S.J."/>
            <person name="Cho J.C."/>
        </authorList>
    </citation>
    <scope>NUCLEOTIDE SEQUENCE [LARGE SCALE GENOMIC DNA]</scope>
    <source>
        <strain evidence="2 3">IMCC1322</strain>
    </source>
</reference>
<accession>D5BNZ3</accession>
<keyword evidence="1" id="KW-0472">Membrane</keyword>
<dbReference type="STRING" id="488538.SAR116_2184"/>
<evidence type="ECO:0000313" key="3">
    <source>
        <dbReference type="Proteomes" id="UP000007460"/>
    </source>
</evidence>
<feature type="transmembrane region" description="Helical" evidence="1">
    <location>
        <begin position="45"/>
        <end position="63"/>
    </location>
</feature>